<protein>
    <recommendedName>
        <fullName evidence="4">Biotrophy-associated secreted protein 3</fullName>
    </recommendedName>
</protein>
<feature type="signal peptide" evidence="1">
    <location>
        <begin position="1"/>
        <end position="17"/>
    </location>
</feature>
<keyword evidence="3" id="KW-1185">Reference proteome</keyword>
<name>A0AAX4IIU9_9PEZI</name>
<organism evidence="2 3">
    <name type="scientific">Colletotrichum destructivum</name>
    <dbReference type="NCBI Taxonomy" id="34406"/>
    <lineage>
        <taxon>Eukaryota</taxon>
        <taxon>Fungi</taxon>
        <taxon>Dikarya</taxon>
        <taxon>Ascomycota</taxon>
        <taxon>Pezizomycotina</taxon>
        <taxon>Sordariomycetes</taxon>
        <taxon>Hypocreomycetidae</taxon>
        <taxon>Glomerellales</taxon>
        <taxon>Glomerellaceae</taxon>
        <taxon>Colletotrichum</taxon>
        <taxon>Colletotrichum destructivum species complex</taxon>
    </lineage>
</organism>
<gene>
    <name evidence="2" type="ORF">CDEST_07732</name>
</gene>
<dbReference type="RefSeq" id="XP_062779942.1">
    <property type="nucleotide sequence ID" value="XM_062923891.1"/>
</dbReference>
<dbReference type="Proteomes" id="UP001322277">
    <property type="component" value="Chromosome 5"/>
</dbReference>
<feature type="chain" id="PRO_5043948955" description="Biotrophy-associated secreted protein 3" evidence="1">
    <location>
        <begin position="18"/>
        <end position="121"/>
    </location>
</feature>
<dbReference type="KEGG" id="cdet:87944235"/>
<evidence type="ECO:0000313" key="2">
    <source>
        <dbReference type="EMBL" id="WQF82718.1"/>
    </source>
</evidence>
<dbReference type="EMBL" id="CP137309">
    <property type="protein sequence ID" value="WQF82718.1"/>
    <property type="molecule type" value="Genomic_DNA"/>
</dbReference>
<dbReference type="AlphaFoldDB" id="A0AAX4IIU9"/>
<keyword evidence="1" id="KW-0732">Signal</keyword>
<evidence type="ECO:0000313" key="3">
    <source>
        <dbReference type="Proteomes" id="UP001322277"/>
    </source>
</evidence>
<evidence type="ECO:0000256" key="1">
    <source>
        <dbReference type="SAM" id="SignalP"/>
    </source>
</evidence>
<accession>A0AAX4IIU9</accession>
<sequence>MQFATVLIALLPALVAAKNPYSNQLCDGDFRALCLPSSDGVQRCLRDGDFGNTCVVDCESQSDCRAQCRTQGFKNGFCTIAGYVQRLPCRHFPRLIFYLLFRSGPCICSGLDAGANFEDQI</sequence>
<evidence type="ECO:0008006" key="4">
    <source>
        <dbReference type="Google" id="ProtNLM"/>
    </source>
</evidence>
<reference evidence="3" key="1">
    <citation type="journal article" date="2023" name="bioRxiv">
        <title>Complete genome of the Medicago anthracnose fungus, Colletotrichum destructivum, reveals a mini-chromosome-like region within a core chromosome.</title>
        <authorList>
            <person name="Lapalu N."/>
            <person name="Simon A."/>
            <person name="Lu A."/>
            <person name="Plaumann P.-L."/>
            <person name="Amselem J."/>
            <person name="Pigne S."/>
            <person name="Auger A."/>
            <person name="Koch C."/>
            <person name="Dallery J.-F."/>
            <person name="O'Connell R.J."/>
        </authorList>
    </citation>
    <scope>NUCLEOTIDE SEQUENCE [LARGE SCALE GENOMIC DNA]</scope>
    <source>
        <strain evidence="3">CBS 520.97</strain>
    </source>
</reference>
<dbReference type="GeneID" id="87944235"/>
<proteinExistence type="predicted"/>